<name>A0AA86NRR4_9EUKA</name>
<proteinExistence type="predicted"/>
<evidence type="ECO:0000313" key="2">
    <source>
        <dbReference type="EMBL" id="CAL6070716.1"/>
    </source>
</evidence>
<organism evidence="1">
    <name type="scientific">Hexamita inflata</name>
    <dbReference type="NCBI Taxonomy" id="28002"/>
    <lineage>
        <taxon>Eukaryota</taxon>
        <taxon>Metamonada</taxon>
        <taxon>Diplomonadida</taxon>
        <taxon>Hexamitidae</taxon>
        <taxon>Hexamitinae</taxon>
        <taxon>Hexamita</taxon>
    </lineage>
</organism>
<reference evidence="2 3" key="2">
    <citation type="submission" date="2024-07" db="EMBL/GenBank/DDBJ databases">
        <authorList>
            <person name="Akdeniz Z."/>
        </authorList>
    </citation>
    <scope>NUCLEOTIDE SEQUENCE [LARGE SCALE GENOMIC DNA]</scope>
</reference>
<gene>
    <name evidence="1" type="ORF">HINF_LOCUS12358</name>
    <name evidence="2" type="ORF">HINF_LOCUS54733</name>
</gene>
<dbReference type="Proteomes" id="UP001642409">
    <property type="component" value="Unassembled WGS sequence"/>
</dbReference>
<evidence type="ECO:0000313" key="1">
    <source>
        <dbReference type="EMBL" id="CAI9924713.1"/>
    </source>
</evidence>
<sequence length="138" mass="15682">MTGYNFKENSLSSNLVNDINESLMITINISKMNICTNIQYLINSGDDCLVSLTEQPVYSCENICGQYTPVYGLCQIDLVNSYFNNVNKTKYCVYPFIFNDYECICAQGYLLNGTICINILSTLTNLDQYIFDNFSTLN</sequence>
<protein>
    <submittedName>
        <fullName evidence="2">Hypothetical_protein</fullName>
    </submittedName>
</protein>
<reference evidence="1" key="1">
    <citation type="submission" date="2023-06" db="EMBL/GenBank/DDBJ databases">
        <authorList>
            <person name="Kurt Z."/>
        </authorList>
    </citation>
    <scope>NUCLEOTIDE SEQUENCE</scope>
</reference>
<dbReference type="EMBL" id="CAXDID020000286">
    <property type="protein sequence ID" value="CAL6070716.1"/>
    <property type="molecule type" value="Genomic_DNA"/>
</dbReference>
<dbReference type="EMBL" id="CATOUU010000321">
    <property type="protein sequence ID" value="CAI9924713.1"/>
    <property type="molecule type" value="Genomic_DNA"/>
</dbReference>
<accession>A0AA86NRR4</accession>
<comment type="caution">
    <text evidence="1">The sequence shown here is derived from an EMBL/GenBank/DDBJ whole genome shotgun (WGS) entry which is preliminary data.</text>
</comment>
<keyword evidence="3" id="KW-1185">Reference proteome</keyword>
<evidence type="ECO:0000313" key="3">
    <source>
        <dbReference type="Proteomes" id="UP001642409"/>
    </source>
</evidence>
<dbReference type="AlphaFoldDB" id="A0AA86NRR4"/>